<dbReference type="Proteomes" id="UP001239994">
    <property type="component" value="Unassembled WGS sequence"/>
</dbReference>
<evidence type="ECO:0000313" key="1">
    <source>
        <dbReference type="EMBL" id="KAK1800244.1"/>
    </source>
</evidence>
<gene>
    <name evidence="1" type="ORF">P4O66_000290</name>
</gene>
<dbReference type="AlphaFoldDB" id="A0AAD8ZKF3"/>
<comment type="caution">
    <text evidence="1">The sequence shown here is derived from an EMBL/GenBank/DDBJ whole genome shotgun (WGS) entry which is preliminary data.</text>
</comment>
<dbReference type="EMBL" id="JAROKS010000010">
    <property type="protein sequence ID" value="KAK1800244.1"/>
    <property type="molecule type" value="Genomic_DNA"/>
</dbReference>
<organism evidence="1 2">
    <name type="scientific">Electrophorus voltai</name>
    <dbReference type="NCBI Taxonomy" id="2609070"/>
    <lineage>
        <taxon>Eukaryota</taxon>
        <taxon>Metazoa</taxon>
        <taxon>Chordata</taxon>
        <taxon>Craniata</taxon>
        <taxon>Vertebrata</taxon>
        <taxon>Euteleostomi</taxon>
        <taxon>Actinopterygii</taxon>
        <taxon>Neopterygii</taxon>
        <taxon>Teleostei</taxon>
        <taxon>Ostariophysi</taxon>
        <taxon>Gymnotiformes</taxon>
        <taxon>Gymnotoidei</taxon>
        <taxon>Gymnotidae</taxon>
        <taxon>Electrophorus</taxon>
    </lineage>
</organism>
<proteinExistence type="predicted"/>
<name>A0AAD8ZKF3_9TELE</name>
<protein>
    <submittedName>
        <fullName evidence="1">Uncharacterized protein</fullName>
    </submittedName>
</protein>
<keyword evidence="2" id="KW-1185">Reference proteome</keyword>
<accession>A0AAD8ZKF3</accession>
<evidence type="ECO:0000313" key="2">
    <source>
        <dbReference type="Proteomes" id="UP001239994"/>
    </source>
</evidence>
<sequence>MDEQSLKPKAGLLLQRIPYRHLVTAAGEWKREAGSDDPEFLESVERIADQDALFGGRTNALQLFYTARPGERIDYNDFTSLSPYVNKYLTCPNPPDIVKVLFMRIFLRGEALDLADLILKFRVQETRSVEGFFQLLIARFSGTSHQQILVLLTPVPPTQPTGACPLYTGEEAVSSMLRDAQIPLAVLDMLAAAVTPLDLLLIEAVPLDLLPAIAVPRDPSVECTHPLHLLDLPPQKEATQSVPVPDH</sequence>
<reference evidence="1" key="1">
    <citation type="submission" date="2023-03" db="EMBL/GenBank/DDBJ databases">
        <title>Electrophorus voltai genome.</title>
        <authorList>
            <person name="Bian C."/>
        </authorList>
    </citation>
    <scope>NUCLEOTIDE SEQUENCE</scope>
    <source>
        <strain evidence="1">CB-2022</strain>
        <tissue evidence="1">Muscle</tissue>
    </source>
</reference>